<protein>
    <submittedName>
        <fullName evidence="1">Uncharacterized protein</fullName>
    </submittedName>
</protein>
<evidence type="ECO:0000313" key="1">
    <source>
        <dbReference type="EMBL" id="ACV61390.1"/>
    </source>
</evidence>
<dbReference type="Gene3D" id="3.30.2310.40">
    <property type="match status" value="1"/>
</dbReference>
<dbReference type="OrthoDB" id="1905201at2"/>
<evidence type="ECO:0000313" key="2">
    <source>
        <dbReference type="Proteomes" id="UP000002217"/>
    </source>
</evidence>
<reference evidence="1 2" key="1">
    <citation type="journal article" date="2009" name="Stand. Genomic Sci.">
        <title>Complete genome sequence of Desulfotomaculum acetoxidans type strain (5575).</title>
        <authorList>
            <person name="Spring S."/>
            <person name="Lapidus A."/>
            <person name="Schroder M."/>
            <person name="Gleim D."/>
            <person name="Sims D."/>
            <person name="Meincke L."/>
            <person name="Glavina Del Rio T."/>
            <person name="Tice H."/>
            <person name="Copeland A."/>
            <person name="Cheng J.F."/>
            <person name="Lucas S."/>
            <person name="Chen F."/>
            <person name="Nolan M."/>
            <person name="Bruce D."/>
            <person name="Goodwin L."/>
            <person name="Pitluck S."/>
            <person name="Ivanova N."/>
            <person name="Mavromatis K."/>
            <person name="Mikhailova N."/>
            <person name="Pati A."/>
            <person name="Chen A."/>
            <person name="Palaniappan K."/>
            <person name="Land M."/>
            <person name="Hauser L."/>
            <person name="Chang Y.J."/>
            <person name="Jeffries C.D."/>
            <person name="Chain P."/>
            <person name="Saunders E."/>
            <person name="Brettin T."/>
            <person name="Detter J.C."/>
            <person name="Goker M."/>
            <person name="Bristow J."/>
            <person name="Eisen J.A."/>
            <person name="Markowitz V."/>
            <person name="Hugenholtz P."/>
            <person name="Kyrpides N.C."/>
            <person name="Klenk H.P."/>
            <person name="Han C."/>
        </authorList>
    </citation>
    <scope>NUCLEOTIDE SEQUENCE [LARGE SCALE GENOMIC DNA]</scope>
    <source>
        <strain evidence="2">ATCC 49208 / DSM 771 / VKM B-1644</strain>
    </source>
</reference>
<sequence>MDPHYNQKYTKEQIFTVLQTIQDCVRESRFYISKNENRQENIDFINEYNLTNKKQKEILLKIAPEDFCHTLQNMKLGFEHEVLYVFCPQVMLFNFEGNEEWVDVYNKFNIIDPNGGKRVVVISFHKRNKPIDYLFR</sequence>
<proteinExistence type="predicted"/>
<dbReference type="Proteomes" id="UP000002217">
    <property type="component" value="Chromosome"/>
</dbReference>
<accession>C8W538</accession>
<organism evidence="1 2">
    <name type="scientific">Desulfofarcimen acetoxidans (strain ATCC 49208 / DSM 771 / KCTC 5769 / VKM B-1644 / 5575)</name>
    <name type="common">Desulfotomaculum acetoxidans</name>
    <dbReference type="NCBI Taxonomy" id="485916"/>
    <lineage>
        <taxon>Bacteria</taxon>
        <taxon>Bacillati</taxon>
        <taxon>Bacillota</taxon>
        <taxon>Clostridia</taxon>
        <taxon>Eubacteriales</taxon>
        <taxon>Peptococcaceae</taxon>
        <taxon>Desulfofarcimen</taxon>
    </lineage>
</organism>
<dbReference type="AlphaFoldDB" id="C8W538"/>
<dbReference type="RefSeq" id="WP_015756109.1">
    <property type="nucleotide sequence ID" value="NC_013216.1"/>
</dbReference>
<gene>
    <name evidence="1" type="ordered locus">Dtox_0460</name>
</gene>
<dbReference type="EMBL" id="CP001720">
    <property type="protein sequence ID" value="ACV61390.1"/>
    <property type="molecule type" value="Genomic_DNA"/>
</dbReference>
<dbReference type="InterPro" id="IPR038493">
    <property type="entry name" value="MqsR_sf"/>
</dbReference>
<dbReference type="HOGENOM" id="CLU_123812_0_0_9"/>
<dbReference type="eggNOG" id="ENOG5032RDG">
    <property type="taxonomic scope" value="Bacteria"/>
</dbReference>
<name>C8W538_DESAS</name>
<keyword evidence="2" id="KW-1185">Reference proteome</keyword>
<dbReference type="KEGG" id="dae:Dtox_0460"/>